<dbReference type="InterPro" id="IPR034733">
    <property type="entry name" value="AcCoA_carboxyl_beta"/>
</dbReference>
<reference evidence="2 3" key="1">
    <citation type="journal article" date="2014" name="Genome Announc.">
        <title>Draft Genome Sequences of Two Vibrionaceae Species, Vibrio ponticus C121 and Photobacterium aphoticum C119, Isolated as Coral Reef Microbiota.</title>
        <authorList>
            <person name="Al-saari N."/>
            <person name="Meirelles P.M."/>
            <person name="Mino S."/>
            <person name="Suda W."/>
            <person name="Oshima K."/>
            <person name="Hattori M."/>
            <person name="Ohkuma M."/>
            <person name="Thompson F.L."/>
            <person name="Gomez-Gil B."/>
            <person name="Sawabe T."/>
            <person name="Sawabe T."/>
        </authorList>
    </citation>
    <scope>NUCLEOTIDE SEQUENCE [LARGE SCALE GENOMIC DNA]</scope>
    <source>
        <strain evidence="2 3">JCM 19237</strain>
    </source>
</reference>
<dbReference type="InterPro" id="IPR011763">
    <property type="entry name" value="COA_CT_C"/>
</dbReference>
<evidence type="ECO:0000259" key="1">
    <source>
        <dbReference type="PROSITE" id="PS50989"/>
    </source>
</evidence>
<dbReference type="EC" id="6.4.1.4" evidence="2"/>
<keyword evidence="2" id="KW-0436">Ligase</keyword>
<dbReference type="Gene3D" id="3.90.226.10">
    <property type="entry name" value="2-enoyl-CoA Hydratase, Chain A, domain 1"/>
    <property type="match status" value="1"/>
</dbReference>
<sequence>MAVACAEVPKFTVIIGGSYGAGNYGMCGRAYSPTMMWMWPNARISVMGGEQAAGVLAQVTRENKAKNGEPWSQEEEEAFKQPIRDVYDEQGSPYYASARLWDDGIIDPRETRTVLRQALDATQHAPVVDTTFGIFRM</sequence>
<proteinExistence type="predicted"/>
<dbReference type="InterPro" id="IPR029045">
    <property type="entry name" value="ClpP/crotonase-like_dom_sf"/>
</dbReference>
<comment type="caution">
    <text evidence="2">The sequence shown here is derived from an EMBL/GenBank/DDBJ whole genome shotgun (WGS) entry which is preliminary data.</text>
</comment>
<gene>
    <name evidence="2" type="ORF">JCM19237_5720</name>
</gene>
<dbReference type="PANTHER" id="PTHR22855">
    <property type="entry name" value="ACETYL, PROPIONYL, PYRUVATE, AND GLUTACONYL CARBOXYLASE-RELATED"/>
    <property type="match status" value="1"/>
</dbReference>
<evidence type="ECO:0000313" key="2">
    <source>
        <dbReference type="EMBL" id="GAL02827.1"/>
    </source>
</evidence>
<dbReference type="GO" id="GO:0006552">
    <property type="term" value="P:L-leucine catabolic process"/>
    <property type="evidence" value="ECO:0007669"/>
    <property type="project" value="TreeGrafter"/>
</dbReference>
<dbReference type="AlphaFoldDB" id="A0A090R5B7"/>
<feature type="domain" description="CoA carboxyltransferase C-terminal" evidence="1">
    <location>
        <begin position="1"/>
        <end position="121"/>
    </location>
</feature>
<protein>
    <submittedName>
        <fullName evidence="2">Methylcrotonyl-CoA carboxylase carboxyl transferase subunit</fullName>
        <ecNumber evidence="2">6.4.1.4</ecNumber>
    </submittedName>
</protein>
<evidence type="ECO:0000313" key="3">
    <source>
        <dbReference type="Proteomes" id="UP000029227"/>
    </source>
</evidence>
<dbReference type="SUPFAM" id="SSF52096">
    <property type="entry name" value="ClpP/crotonase"/>
    <property type="match status" value="1"/>
</dbReference>
<dbReference type="GO" id="GO:0004485">
    <property type="term" value="F:methylcrotonoyl-CoA carboxylase activity"/>
    <property type="evidence" value="ECO:0007669"/>
    <property type="project" value="UniProtKB-EC"/>
</dbReference>
<dbReference type="eggNOG" id="COG4799">
    <property type="taxonomic scope" value="Bacteria"/>
</dbReference>
<dbReference type="InterPro" id="IPR045190">
    <property type="entry name" value="MCCB/AccD1-like"/>
</dbReference>
<dbReference type="GO" id="GO:0016740">
    <property type="term" value="F:transferase activity"/>
    <property type="evidence" value="ECO:0007669"/>
    <property type="project" value="UniProtKB-KW"/>
</dbReference>
<dbReference type="Pfam" id="PF01039">
    <property type="entry name" value="Carboxyl_trans"/>
    <property type="match status" value="1"/>
</dbReference>
<keyword evidence="2" id="KW-0808">Transferase</keyword>
<organism evidence="2 3">
    <name type="scientific">Photobacterium aphoticum</name>
    <dbReference type="NCBI Taxonomy" id="754436"/>
    <lineage>
        <taxon>Bacteria</taxon>
        <taxon>Pseudomonadati</taxon>
        <taxon>Pseudomonadota</taxon>
        <taxon>Gammaproteobacteria</taxon>
        <taxon>Vibrionales</taxon>
        <taxon>Vibrionaceae</taxon>
        <taxon>Photobacterium</taxon>
    </lineage>
</organism>
<dbReference type="PROSITE" id="PS50989">
    <property type="entry name" value="COA_CT_CTER"/>
    <property type="match status" value="1"/>
</dbReference>
<dbReference type="PANTHER" id="PTHR22855:SF13">
    <property type="entry name" value="METHYLCROTONOYL-COA CARBOXYLASE BETA CHAIN, MITOCHONDRIAL"/>
    <property type="match status" value="1"/>
</dbReference>
<dbReference type="EMBL" id="BBMN01000001">
    <property type="protein sequence ID" value="GAL02827.1"/>
    <property type="molecule type" value="Genomic_DNA"/>
</dbReference>
<name>A0A090R5B7_9GAMM</name>
<dbReference type="Proteomes" id="UP000029227">
    <property type="component" value="Unassembled WGS sequence"/>
</dbReference>
<dbReference type="STRING" id="754436.JCM19237_5720"/>
<accession>A0A090R5B7</accession>
<dbReference type="GO" id="GO:1905202">
    <property type="term" value="C:methylcrotonoyl-CoA carboxylase complex"/>
    <property type="evidence" value="ECO:0007669"/>
    <property type="project" value="TreeGrafter"/>
</dbReference>